<evidence type="ECO:0000313" key="4">
    <source>
        <dbReference type="Proteomes" id="UP000050929"/>
    </source>
</evidence>
<dbReference type="GO" id="GO:0080146">
    <property type="term" value="F:L-cysteine desulfhydrase activity"/>
    <property type="evidence" value="ECO:0007669"/>
    <property type="project" value="TreeGrafter"/>
</dbReference>
<dbReference type="GO" id="GO:0019450">
    <property type="term" value="P:L-cysteine catabolic process to pyruvate"/>
    <property type="evidence" value="ECO:0007669"/>
    <property type="project" value="TreeGrafter"/>
</dbReference>
<gene>
    <name evidence="3" type="ORF">FC72_GL001409</name>
</gene>
<feature type="domain" description="Serine dehydratase-like alpha subunit" evidence="2">
    <location>
        <begin position="198"/>
        <end position="427"/>
    </location>
</feature>
<dbReference type="HAMAP" id="MF_01845">
    <property type="entry name" value="UPF0597"/>
    <property type="match status" value="1"/>
</dbReference>
<dbReference type="PATRIC" id="fig|1423811.3.peg.1433"/>
<dbReference type="PANTHER" id="PTHR30501:SF2">
    <property type="entry name" value="UPF0597 PROTEIN YHAM"/>
    <property type="match status" value="1"/>
</dbReference>
<evidence type="ECO:0000313" key="3">
    <source>
        <dbReference type="EMBL" id="KRK65339.1"/>
    </source>
</evidence>
<evidence type="ECO:0000256" key="1">
    <source>
        <dbReference type="HAMAP-Rule" id="MF_01845"/>
    </source>
</evidence>
<dbReference type="InterPro" id="IPR005130">
    <property type="entry name" value="Ser_deHydtase-like_asu"/>
</dbReference>
<comment type="similarity">
    <text evidence="1">Belongs to the UPF0597 family.</text>
</comment>
<dbReference type="PANTHER" id="PTHR30501">
    <property type="entry name" value="UPF0597 PROTEIN YHAM"/>
    <property type="match status" value="1"/>
</dbReference>
<protein>
    <recommendedName>
        <fullName evidence="1">UPF0597 protein FC72_GL001409</fullName>
    </recommendedName>
</protein>
<organism evidence="3 4">
    <name type="scientific">Companilactobacillus tucceti DSM 20183</name>
    <dbReference type="NCBI Taxonomy" id="1423811"/>
    <lineage>
        <taxon>Bacteria</taxon>
        <taxon>Bacillati</taxon>
        <taxon>Bacillota</taxon>
        <taxon>Bacilli</taxon>
        <taxon>Lactobacillales</taxon>
        <taxon>Lactobacillaceae</taxon>
        <taxon>Companilactobacillus</taxon>
    </lineage>
</organism>
<comment type="caution">
    <text evidence="3">The sequence shown here is derived from an EMBL/GenBank/DDBJ whole genome shotgun (WGS) entry which is preliminary data.</text>
</comment>
<dbReference type="InterPro" id="IPR021144">
    <property type="entry name" value="UPF0597"/>
</dbReference>
<name>A0A0R1J2S2_9LACO</name>
<sequence>MLIMCLKKETRTNLVQALKEGVVPATGCTEPIAVAFGAANCMAYLENKDIQKIEINVSLGVMKNAMAVIVPGTGKPGLLVAAATGAIAGDPTAGLNVIAGLIKDDLPKINDLVDSGKVSAKIAPVDDKLYVEVSIADKNDTVTVSIAGGHTNIFLIKKNDKVIFSKERPEPQSISASQEFLKTVNLQEVWDFCQTEPLKNLQFIKQAAKLNMDLAHDGLTNDYGLKLGKSMRNSPLQNGADDLSNKIISYSSAASDARMGGSQLPAMTNSGSGNQGIAATVPICVTADYTKASEEELIRALALSHLTALYIHSFLPLLSAYCAVDSASMGAGVGCVYLLKNDYNVAVSTINNMMGDAVGMVCDGAGCSCAMKVASSVSSMYRSMNLALQGVSIPANNGLVSDDIDKTIRGLGTFATKGLKETNPIILDIMMNK</sequence>
<dbReference type="EMBL" id="AZDG01000003">
    <property type="protein sequence ID" value="KRK65339.1"/>
    <property type="molecule type" value="Genomic_DNA"/>
</dbReference>
<reference evidence="3 4" key="1">
    <citation type="journal article" date="2015" name="Genome Announc.">
        <title>Expanding the biotechnology potential of lactobacilli through comparative genomics of 213 strains and associated genera.</title>
        <authorList>
            <person name="Sun Z."/>
            <person name="Harris H.M."/>
            <person name="McCann A."/>
            <person name="Guo C."/>
            <person name="Argimon S."/>
            <person name="Zhang W."/>
            <person name="Yang X."/>
            <person name="Jeffery I.B."/>
            <person name="Cooney J.C."/>
            <person name="Kagawa T.F."/>
            <person name="Liu W."/>
            <person name="Song Y."/>
            <person name="Salvetti E."/>
            <person name="Wrobel A."/>
            <person name="Rasinkangas P."/>
            <person name="Parkhill J."/>
            <person name="Rea M.C."/>
            <person name="O'Sullivan O."/>
            <person name="Ritari J."/>
            <person name="Douillard F.P."/>
            <person name="Paul Ross R."/>
            <person name="Yang R."/>
            <person name="Briner A.E."/>
            <person name="Felis G.E."/>
            <person name="de Vos W.M."/>
            <person name="Barrangou R."/>
            <person name="Klaenhammer T.R."/>
            <person name="Caufield P.W."/>
            <person name="Cui Y."/>
            <person name="Zhang H."/>
            <person name="O'Toole P.W."/>
        </authorList>
    </citation>
    <scope>NUCLEOTIDE SEQUENCE [LARGE SCALE GENOMIC DNA]</scope>
    <source>
        <strain evidence="3 4">DSM 20183</strain>
    </source>
</reference>
<dbReference type="PIRSF" id="PIRSF006054">
    <property type="entry name" value="UCP006054"/>
    <property type="match status" value="1"/>
</dbReference>
<keyword evidence="4" id="KW-1185">Reference proteome</keyword>
<evidence type="ECO:0000259" key="2">
    <source>
        <dbReference type="Pfam" id="PF03313"/>
    </source>
</evidence>
<dbReference type="Proteomes" id="UP000050929">
    <property type="component" value="Unassembled WGS sequence"/>
</dbReference>
<proteinExistence type="inferred from homology"/>
<accession>A0A0R1J2S2</accession>
<dbReference type="Pfam" id="PF03313">
    <property type="entry name" value="SDH_alpha"/>
    <property type="match status" value="1"/>
</dbReference>
<dbReference type="AlphaFoldDB" id="A0A0R1J2S2"/>